<evidence type="ECO:0008006" key="3">
    <source>
        <dbReference type="Google" id="ProtNLM"/>
    </source>
</evidence>
<gene>
    <name evidence="1" type="ORF">DQG23_18410</name>
</gene>
<evidence type="ECO:0000313" key="2">
    <source>
        <dbReference type="Proteomes" id="UP000250369"/>
    </source>
</evidence>
<protein>
    <recommendedName>
        <fullName evidence="3">Spore coat protein</fullName>
    </recommendedName>
</protein>
<evidence type="ECO:0000313" key="1">
    <source>
        <dbReference type="EMBL" id="RAV19899.1"/>
    </source>
</evidence>
<proteinExistence type="predicted"/>
<dbReference type="RefSeq" id="WP_113032329.1">
    <property type="nucleotide sequence ID" value="NZ_QMFB01000010.1"/>
</dbReference>
<name>A0A329MJ80_9BACL</name>
<organism evidence="1 2">
    <name type="scientific">Paenibacillus contaminans</name>
    <dbReference type="NCBI Taxonomy" id="450362"/>
    <lineage>
        <taxon>Bacteria</taxon>
        <taxon>Bacillati</taxon>
        <taxon>Bacillota</taxon>
        <taxon>Bacilli</taxon>
        <taxon>Bacillales</taxon>
        <taxon>Paenibacillaceae</taxon>
        <taxon>Paenibacillus</taxon>
    </lineage>
</organism>
<dbReference type="Proteomes" id="UP000250369">
    <property type="component" value="Unassembled WGS sequence"/>
</dbReference>
<dbReference type="EMBL" id="QMFB01000010">
    <property type="protein sequence ID" value="RAV19899.1"/>
    <property type="molecule type" value="Genomic_DNA"/>
</dbReference>
<comment type="caution">
    <text evidence="1">The sequence shown here is derived from an EMBL/GenBank/DDBJ whole genome shotgun (WGS) entry which is preliminary data.</text>
</comment>
<dbReference type="AlphaFoldDB" id="A0A329MJ80"/>
<keyword evidence="2" id="KW-1185">Reference proteome</keyword>
<sequence length="72" mass="8460">MQNQNTTTTSDRSLLTDKELHYVKDYLSWELLAMKKCNEAANNCQDAQIKQLIQETGRKHQQHYDAILSHLR</sequence>
<accession>A0A329MJ80</accession>
<reference evidence="1 2" key="1">
    <citation type="journal article" date="2009" name="Int. J. Syst. Evol. Microbiol.">
        <title>Paenibacillus contaminans sp. nov., isolated from a contaminated laboratory plate.</title>
        <authorList>
            <person name="Chou J.H."/>
            <person name="Lee J.H."/>
            <person name="Lin M.C."/>
            <person name="Chang P.S."/>
            <person name="Arun A.B."/>
            <person name="Young C.C."/>
            <person name="Chen W.M."/>
        </authorList>
    </citation>
    <scope>NUCLEOTIDE SEQUENCE [LARGE SCALE GENOMIC DNA]</scope>
    <source>
        <strain evidence="1 2">CKOBP-6</strain>
    </source>
</reference>
<dbReference type="OrthoDB" id="1799385at2"/>